<organism evidence="1 2">
    <name type="scientific">Panicum miliaceum</name>
    <name type="common">Proso millet</name>
    <name type="synonym">Broomcorn millet</name>
    <dbReference type="NCBI Taxonomy" id="4540"/>
    <lineage>
        <taxon>Eukaryota</taxon>
        <taxon>Viridiplantae</taxon>
        <taxon>Streptophyta</taxon>
        <taxon>Embryophyta</taxon>
        <taxon>Tracheophyta</taxon>
        <taxon>Spermatophyta</taxon>
        <taxon>Magnoliopsida</taxon>
        <taxon>Liliopsida</taxon>
        <taxon>Poales</taxon>
        <taxon>Poaceae</taxon>
        <taxon>PACMAD clade</taxon>
        <taxon>Panicoideae</taxon>
        <taxon>Panicodae</taxon>
        <taxon>Paniceae</taxon>
        <taxon>Panicinae</taxon>
        <taxon>Panicum</taxon>
        <taxon>Panicum sect. Panicum</taxon>
    </lineage>
</organism>
<dbReference type="Proteomes" id="UP000275267">
    <property type="component" value="Unassembled WGS sequence"/>
</dbReference>
<dbReference type="EMBL" id="PQIB02000010">
    <property type="protein sequence ID" value="RLM92894.1"/>
    <property type="molecule type" value="Genomic_DNA"/>
</dbReference>
<protein>
    <submittedName>
        <fullName evidence="1">Uncharacterized protein</fullName>
    </submittedName>
</protein>
<dbReference type="AlphaFoldDB" id="A0A3L6R0V3"/>
<gene>
    <name evidence="1" type="ORF">C2845_PM08G20530</name>
</gene>
<evidence type="ECO:0000313" key="2">
    <source>
        <dbReference type="Proteomes" id="UP000275267"/>
    </source>
</evidence>
<accession>A0A3L6R0V3</accession>
<reference evidence="2" key="1">
    <citation type="journal article" date="2019" name="Nat. Commun.">
        <title>The genome of broomcorn millet.</title>
        <authorList>
            <person name="Zou C."/>
            <person name="Miki D."/>
            <person name="Li D."/>
            <person name="Tang Q."/>
            <person name="Xiao L."/>
            <person name="Rajput S."/>
            <person name="Deng P."/>
            <person name="Jia W."/>
            <person name="Huang R."/>
            <person name="Zhang M."/>
            <person name="Sun Y."/>
            <person name="Hu J."/>
            <person name="Fu X."/>
            <person name="Schnable P.S."/>
            <person name="Li F."/>
            <person name="Zhang H."/>
            <person name="Feng B."/>
            <person name="Zhu X."/>
            <person name="Liu R."/>
            <person name="Schnable J.C."/>
            <person name="Zhu J.-K."/>
            <person name="Zhang H."/>
        </authorList>
    </citation>
    <scope>NUCLEOTIDE SEQUENCE [LARGE SCALE GENOMIC DNA]</scope>
</reference>
<sequence length="57" mass="6577">MEWIKIVVCLQDSVRSFLSGSDIRNAQNMCVQMELDRHARQEPKSLPDVLENHHALS</sequence>
<keyword evidence="2" id="KW-1185">Reference proteome</keyword>
<name>A0A3L6R0V3_PANMI</name>
<comment type="caution">
    <text evidence="1">The sequence shown here is derived from an EMBL/GenBank/DDBJ whole genome shotgun (WGS) entry which is preliminary data.</text>
</comment>
<proteinExistence type="predicted"/>
<evidence type="ECO:0000313" key="1">
    <source>
        <dbReference type="EMBL" id="RLM92894.1"/>
    </source>
</evidence>